<dbReference type="GO" id="GO:0016791">
    <property type="term" value="F:phosphatase activity"/>
    <property type="evidence" value="ECO:0007669"/>
    <property type="project" value="TreeGrafter"/>
</dbReference>
<gene>
    <name evidence="2" type="ORF">DXB93_11760</name>
    <name evidence="1" type="ORF">PM738_11150</name>
</gene>
<comment type="caution">
    <text evidence="2">The sequence shown here is derived from an EMBL/GenBank/DDBJ whole genome shotgun (WGS) entry which is preliminary data.</text>
</comment>
<reference evidence="1" key="2">
    <citation type="submission" date="2023-01" db="EMBL/GenBank/DDBJ databases">
        <title>Human gut microbiome strain richness.</title>
        <authorList>
            <person name="Chen-Liaw A."/>
        </authorList>
    </citation>
    <scope>NUCLEOTIDE SEQUENCE</scope>
    <source>
        <strain evidence="1">1001217st2_G6_1001217B_191108</strain>
    </source>
</reference>
<evidence type="ECO:0000313" key="2">
    <source>
        <dbReference type="EMBL" id="RGD84024.1"/>
    </source>
</evidence>
<keyword evidence="2" id="KW-0378">Hydrolase</keyword>
<dbReference type="PANTHER" id="PTHR10000:SF8">
    <property type="entry name" value="HAD SUPERFAMILY HYDROLASE-LIKE, TYPE 3"/>
    <property type="match status" value="1"/>
</dbReference>
<dbReference type="GO" id="GO:0005829">
    <property type="term" value="C:cytosol"/>
    <property type="evidence" value="ECO:0007669"/>
    <property type="project" value="TreeGrafter"/>
</dbReference>
<sequence length="288" mass="33744">MKITKKQLNKIKMIVCDLDGTLFNHKKEISSATITYLIKLQENGYTLVLATGRFFYELKPYIEQLQLEKYHGYVICCNGIEIYDLTHNKCRSFSFLEQIEINELLQLALYYRLNIRANFDHKYQMILNNWLYFLIPLIRIFTKRYPDLTFYKNTAVVPWNKLGKICLLSSPRKLKLFEAAAQTKFPGLYQYYYTNPYCVEVVKAEVNKCYAVKYLCQLNNLNLENVLAFGDSGNDEELLNNAGIGIIMKNGLSSLKKKATYLTFKNNRHEGVLNMLEYLFDDLIKDKN</sequence>
<proteinExistence type="predicted"/>
<dbReference type="InterPro" id="IPR006379">
    <property type="entry name" value="HAD-SF_hydro_IIB"/>
</dbReference>
<protein>
    <submittedName>
        <fullName evidence="2">Cof-type HAD-IIB family hydrolase</fullName>
    </submittedName>
</protein>
<dbReference type="RefSeq" id="WP_008792463.1">
    <property type="nucleotide sequence ID" value="NZ_AP031443.1"/>
</dbReference>
<dbReference type="NCBIfam" id="TIGR00099">
    <property type="entry name" value="Cof-subfamily"/>
    <property type="match status" value="1"/>
</dbReference>
<dbReference type="PROSITE" id="PS01229">
    <property type="entry name" value="COF_2"/>
    <property type="match status" value="1"/>
</dbReference>
<dbReference type="EMBL" id="JAQLKE010000017">
    <property type="protein sequence ID" value="MDB7084361.1"/>
    <property type="molecule type" value="Genomic_DNA"/>
</dbReference>
<dbReference type="PANTHER" id="PTHR10000">
    <property type="entry name" value="PHOSPHOSERINE PHOSPHATASE"/>
    <property type="match status" value="1"/>
</dbReference>
<dbReference type="GO" id="GO:0000287">
    <property type="term" value="F:magnesium ion binding"/>
    <property type="evidence" value="ECO:0007669"/>
    <property type="project" value="TreeGrafter"/>
</dbReference>
<dbReference type="Gene3D" id="3.40.50.1000">
    <property type="entry name" value="HAD superfamily/HAD-like"/>
    <property type="match status" value="1"/>
</dbReference>
<dbReference type="InterPro" id="IPR023214">
    <property type="entry name" value="HAD_sf"/>
</dbReference>
<dbReference type="Gene3D" id="3.30.1240.10">
    <property type="match status" value="1"/>
</dbReference>
<organism evidence="2 3">
    <name type="scientific">Thomasclavelia ramosa</name>
    <dbReference type="NCBI Taxonomy" id="1547"/>
    <lineage>
        <taxon>Bacteria</taxon>
        <taxon>Bacillati</taxon>
        <taxon>Bacillota</taxon>
        <taxon>Erysipelotrichia</taxon>
        <taxon>Erysipelotrichales</taxon>
        <taxon>Coprobacillaceae</taxon>
        <taxon>Thomasclavelia</taxon>
    </lineage>
</organism>
<dbReference type="AlphaFoldDB" id="A0A3E3AHV5"/>
<dbReference type="SFLD" id="SFLDG01140">
    <property type="entry name" value="C2.B:_Phosphomannomutase_and_P"/>
    <property type="match status" value="1"/>
</dbReference>
<dbReference type="Proteomes" id="UP001211987">
    <property type="component" value="Unassembled WGS sequence"/>
</dbReference>
<dbReference type="SUPFAM" id="SSF56784">
    <property type="entry name" value="HAD-like"/>
    <property type="match status" value="1"/>
</dbReference>
<evidence type="ECO:0000313" key="1">
    <source>
        <dbReference type="EMBL" id="MDB7084361.1"/>
    </source>
</evidence>
<dbReference type="NCBIfam" id="TIGR01484">
    <property type="entry name" value="HAD-SF-IIB"/>
    <property type="match status" value="2"/>
</dbReference>
<name>A0A3E3AHV5_9FIRM</name>
<dbReference type="InterPro" id="IPR036412">
    <property type="entry name" value="HAD-like_sf"/>
</dbReference>
<dbReference type="Pfam" id="PF08282">
    <property type="entry name" value="Hydrolase_3"/>
    <property type="match status" value="1"/>
</dbReference>
<accession>A0A3E3AHV5</accession>
<reference evidence="2 3" key="1">
    <citation type="submission" date="2018-08" db="EMBL/GenBank/DDBJ databases">
        <title>A genome reference for cultivated species of the human gut microbiota.</title>
        <authorList>
            <person name="Zou Y."/>
            <person name="Xue W."/>
            <person name="Luo G."/>
        </authorList>
    </citation>
    <scope>NUCLEOTIDE SEQUENCE [LARGE SCALE GENOMIC DNA]</scope>
    <source>
        <strain evidence="2 3">OM06-4</strain>
    </source>
</reference>
<dbReference type="InterPro" id="IPR000150">
    <property type="entry name" value="Cof"/>
</dbReference>
<evidence type="ECO:0000313" key="3">
    <source>
        <dbReference type="Proteomes" id="UP000261032"/>
    </source>
</evidence>
<dbReference type="EMBL" id="QUSL01000019">
    <property type="protein sequence ID" value="RGD84024.1"/>
    <property type="molecule type" value="Genomic_DNA"/>
</dbReference>
<dbReference type="Proteomes" id="UP000261032">
    <property type="component" value="Unassembled WGS sequence"/>
</dbReference>
<dbReference type="SFLD" id="SFLDS00003">
    <property type="entry name" value="Haloacid_Dehalogenase"/>
    <property type="match status" value="1"/>
</dbReference>